<dbReference type="SUPFAM" id="SSF81653">
    <property type="entry name" value="Calcium ATPase, transduction domain A"/>
    <property type="match status" value="1"/>
</dbReference>
<dbReference type="GO" id="GO:0005507">
    <property type="term" value="F:copper ion binding"/>
    <property type="evidence" value="ECO:0007669"/>
    <property type="project" value="TreeGrafter"/>
</dbReference>
<evidence type="ECO:0000256" key="10">
    <source>
        <dbReference type="ARBA" id="ARBA00022842"/>
    </source>
</evidence>
<dbReference type="PANTHER" id="PTHR43520:SF5">
    <property type="entry name" value="CATION-TRANSPORTING P-TYPE ATPASE-RELATED"/>
    <property type="match status" value="1"/>
</dbReference>
<evidence type="ECO:0000256" key="1">
    <source>
        <dbReference type="ARBA" id="ARBA00004651"/>
    </source>
</evidence>
<keyword evidence="14 15" id="KW-0472">Membrane</keyword>
<dbReference type="Pfam" id="PF12156">
    <property type="entry name" value="ATPase-cat_bd"/>
    <property type="match status" value="1"/>
</dbReference>
<dbReference type="GO" id="GO:0043682">
    <property type="term" value="F:P-type divalent copper transporter activity"/>
    <property type="evidence" value="ECO:0007669"/>
    <property type="project" value="TreeGrafter"/>
</dbReference>
<evidence type="ECO:0000256" key="5">
    <source>
        <dbReference type="ARBA" id="ARBA00022553"/>
    </source>
</evidence>
<keyword evidence="7 15" id="KW-0479">Metal-binding</keyword>
<feature type="transmembrane region" description="Helical" evidence="15">
    <location>
        <begin position="292"/>
        <end position="310"/>
    </location>
</feature>
<dbReference type="NCBIfam" id="TIGR01511">
    <property type="entry name" value="ATPase-IB1_Cu"/>
    <property type="match status" value="1"/>
</dbReference>
<keyword evidence="6 15" id="KW-0812">Transmembrane</keyword>
<accession>A0A317N062</accession>
<dbReference type="InterPro" id="IPR023299">
    <property type="entry name" value="ATPase_P-typ_cyto_dom_N"/>
</dbReference>
<keyword evidence="12 15" id="KW-1133">Transmembrane helix</keyword>
<comment type="subcellular location">
    <subcellularLocation>
        <location evidence="1">Cell membrane</location>
        <topology evidence="1">Multi-pass membrane protein</topology>
    </subcellularLocation>
</comment>
<evidence type="ECO:0000256" key="9">
    <source>
        <dbReference type="ARBA" id="ARBA00022840"/>
    </source>
</evidence>
<evidence type="ECO:0000313" key="18">
    <source>
        <dbReference type="Proteomes" id="UP000246569"/>
    </source>
</evidence>
<evidence type="ECO:0000256" key="2">
    <source>
        <dbReference type="ARBA" id="ARBA00006024"/>
    </source>
</evidence>
<evidence type="ECO:0000256" key="12">
    <source>
        <dbReference type="ARBA" id="ARBA00022989"/>
    </source>
</evidence>
<dbReference type="Gene3D" id="2.70.150.10">
    <property type="entry name" value="Calcium-transporting ATPase, cytoplasmic transduction domain A"/>
    <property type="match status" value="1"/>
</dbReference>
<dbReference type="InterPro" id="IPR001757">
    <property type="entry name" value="P_typ_ATPase"/>
</dbReference>
<dbReference type="PROSITE" id="PS00154">
    <property type="entry name" value="ATPASE_E1_E2"/>
    <property type="match status" value="1"/>
</dbReference>
<feature type="domain" description="HMA" evidence="16">
    <location>
        <begin position="111"/>
        <end position="177"/>
    </location>
</feature>
<dbReference type="InterPro" id="IPR036412">
    <property type="entry name" value="HAD-like_sf"/>
</dbReference>
<name>A0A317N062_9GAMM</name>
<evidence type="ECO:0000256" key="8">
    <source>
        <dbReference type="ARBA" id="ARBA00022741"/>
    </source>
</evidence>
<dbReference type="GO" id="GO:0016887">
    <property type="term" value="F:ATP hydrolysis activity"/>
    <property type="evidence" value="ECO:0007669"/>
    <property type="project" value="InterPro"/>
</dbReference>
<dbReference type="SUPFAM" id="SSF81665">
    <property type="entry name" value="Calcium ATPase, transmembrane domain M"/>
    <property type="match status" value="1"/>
</dbReference>
<dbReference type="Proteomes" id="UP000246569">
    <property type="component" value="Unassembled WGS sequence"/>
</dbReference>
<dbReference type="InterPro" id="IPR023298">
    <property type="entry name" value="ATPase_P-typ_TM_dom_sf"/>
</dbReference>
<evidence type="ECO:0000256" key="14">
    <source>
        <dbReference type="ARBA" id="ARBA00023136"/>
    </source>
</evidence>
<dbReference type="PANTHER" id="PTHR43520">
    <property type="entry name" value="ATP7, ISOFORM B"/>
    <property type="match status" value="1"/>
</dbReference>
<keyword evidence="8 15" id="KW-0547">Nucleotide-binding</keyword>
<keyword evidence="10" id="KW-0460">Magnesium</keyword>
<feature type="transmembrane region" description="Helical" evidence="15">
    <location>
        <begin position="199"/>
        <end position="219"/>
    </location>
</feature>
<evidence type="ECO:0000256" key="3">
    <source>
        <dbReference type="ARBA" id="ARBA00022448"/>
    </source>
</evidence>
<dbReference type="InterPro" id="IPR036163">
    <property type="entry name" value="HMA_dom_sf"/>
</dbReference>
<dbReference type="PRINTS" id="PR00119">
    <property type="entry name" value="CATATPASE"/>
</dbReference>
<evidence type="ECO:0000256" key="13">
    <source>
        <dbReference type="ARBA" id="ARBA00023065"/>
    </source>
</evidence>
<dbReference type="CDD" id="cd02079">
    <property type="entry name" value="P-type_ATPase_HM"/>
    <property type="match status" value="1"/>
</dbReference>
<dbReference type="Gene3D" id="3.40.50.1000">
    <property type="entry name" value="HAD superfamily/HAD-like"/>
    <property type="match status" value="1"/>
</dbReference>
<evidence type="ECO:0000313" key="17">
    <source>
        <dbReference type="EMBL" id="PWV61710.1"/>
    </source>
</evidence>
<keyword evidence="13" id="KW-0406">Ion transport</keyword>
<dbReference type="InterPro" id="IPR059000">
    <property type="entry name" value="ATPase_P-type_domA"/>
</dbReference>
<keyword evidence="18" id="KW-1185">Reference proteome</keyword>
<feature type="transmembrane region" description="Helical" evidence="15">
    <location>
        <begin position="231"/>
        <end position="256"/>
    </location>
</feature>
<dbReference type="PROSITE" id="PS50846">
    <property type="entry name" value="HMA_2"/>
    <property type="match status" value="1"/>
</dbReference>
<keyword evidence="9 15" id="KW-0067">ATP-binding</keyword>
<evidence type="ECO:0000259" key="16">
    <source>
        <dbReference type="PROSITE" id="PS50846"/>
    </source>
</evidence>
<evidence type="ECO:0000256" key="4">
    <source>
        <dbReference type="ARBA" id="ARBA00022475"/>
    </source>
</evidence>
<dbReference type="InterPro" id="IPR018303">
    <property type="entry name" value="ATPase_P-typ_P_site"/>
</dbReference>
<dbReference type="Gene3D" id="3.40.1110.10">
    <property type="entry name" value="Calcium-transporting ATPase, cytoplasmic domain N"/>
    <property type="match status" value="1"/>
</dbReference>
<reference evidence="17 18" key="1">
    <citation type="submission" date="2018-05" db="EMBL/GenBank/DDBJ databases">
        <title>Genomic Encyclopedia of Type Strains, Phase IV (KMG-IV): sequencing the most valuable type-strain genomes for metagenomic binning, comparative biology and taxonomic classification.</title>
        <authorList>
            <person name="Goeker M."/>
        </authorList>
    </citation>
    <scope>NUCLEOTIDE SEQUENCE [LARGE SCALE GENOMIC DNA]</scope>
    <source>
        <strain evidence="17 18">DSM 23606</strain>
    </source>
</reference>
<dbReference type="InterPro" id="IPR023214">
    <property type="entry name" value="HAD_sf"/>
</dbReference>
<protein>
    <submittedName>
        <fullName evidence="17">Cu2+-exporting ATPase</fullName>
    </submittedName>
</protein>
<dbReference type="EMBL" id="QGTJ01000005">
    <property type="protein sequence ID" value="PWV61710.1"/>
    <property type="molecule type" value="Genomic_DNA"/>
</dbReference>
<dbReference type="NCBIfam" id="TIGR01494">
    <property type="entry name" value="ATPase_P-type"/>
    <property type="match status" value="1"/>
</dbReference>
<keyword evidence="11" id="KW-1278">Translocase</keyword>
<dbReference type="Pfam" id="PF00702">
    <property type="entry name" value="Hydrolase"/>
    <property type="match status" value="1"/>
</dbReference>
<dbReference type="CDD" id="cd00371">
    <property type="entry name" value="HMA"/>
    <property type="match status" value="1"/>
</dbReference>
<dbReference type="InterPro" id="IPR027256">
    <property type="entry name" value="P-typ_ATPase_IB"/>
</dbReference>
<dbReference type="InterPro" id="IPR008250">
    <property type="entry name" value="ATPase_P-typ_transduc_dom_A_sf"/>
</dbReference>
<keyword evidence="5" id="KW-0597">Phosphoprotein</keyword>
<dbReference type="SUPFAM" id="SSF56784">
    <property type="entry name" value="HAD-like"/>
    <property type="match status" value="1"/>
</dbReference>
<feature type="transmembrane region" description="Helical" evidence="15">
    <location>
        <begin position="770"/>
        <end position="789"/>
    </location>
</feature>
<dbReference type="GO" id="GO:0055070">
    <property type="term" value="P:copper ion homeostasis"/>
    <property type="evidence" value="ECO:0007669"/>
    <property type="project" value="TreeGrafter"/>
</dbReference>
<evidence type="ECO:0000256" key="6">
    <source>
        <dbReference type="ARBA" id="ARBA00022692"/>
    </source>
</evidence>
<gene>
    <name evidence="17" type="ORF">C7443_105138</name>
</gene>
<evidence type="ECO:0000256" key="11">
    <source>
        <dbReference type="ARBA" id="ARBA00022967"/>
    </source>
</evidence>
<dbReference type="NCBIfam" id="TIGR01525">
    <property type="entry name" value="ATPase-IB_hvy"/>
    <property type="match status" value="1"/>
</dbReference>
<dbReference type="Pfam" id="PF00122">
    <property type="entry name" value="E1-E2_ATPase"/>
    <property type="match status" value="1"/>
</dbReference>
<evidence type="ECO:0000256" key="15">
    <source>
        <dbReference type="RuleBase" id="RU362081"/>
    </source>
</evidence>
<dbReference type="GO" id="GO:0005524">
    <property type="term" value="F:ATP binding"/>
    <property type="evidence" value="ECO:0007669"/>
    <property type="project" value="UniProtKB-UniRule"/>
</dbReference>
<dbReference type="Gene3D" id="3.30.70.100">
    <property type="match status" value="1"/>
</dbReference>
<keyword evidence="4 15" id="KW-1003">Cell membrane</keyword>
<dbReference type="SUPFAM" id="SSF55008">
    <property type="entry name" value="HMA, heavy metal-associated domain"/>
    <property type="match status" value="1"/>
</dbReference>
<sequence length="816" mass="86278">MGGVLDVSEQDSTEAASVDEEACFHCGLPIPAGVRLRVTVDGASHPLCCHGCQAVAQAIVDAGLTDYYRHRTSVPKRAEDLIPAQLRGLDLYDRADLQRSFVRTAGEGDVREASLILEGIVCAACVWLNERHVSGLPGVIEFRVNYSTHRAQLRWDDSRIHLSEILRSIAAIGYVAHPFDPGRQEALQKQERARALRRLAVAGLGAMQVMMLAVAMYAGDWYGMDLQWRTYFRWISLLIAVPTVIYSGGAFMAGAWRDLKLGRLGMDVPITLAIVLATLASIWFTLMGGGEVYYDSVTMFVFFLLSGRFLEMAARHRCAQVSEELSRILPATASRIDADGNEEVVAVAELATGDHVRVRPGETVPADATILDGCSSVDESLLTGESLPSPRGSGDQVIGGSVNIESPLLIRVDTVGTETVLSSIVRLLDRAQGEKPRIAALADRLAAWFVATQLLICVAVGAWWWWHDPAHTLPVVLSVLVVTCPCALGLATPAAVTAATGALTRIGLLTTRGHALETLARATHVVFDKTGTLTFGRLQLVRTVPLGQRSGEDCLKIAAALECGSEHPVGQALVDAAGTALVAAEVSNTPGLGIEGSLDGVKYRVGRAPAGVEPPASAEGALTWVALSSGPEVLAWFGLADRLRPDARATVDALHAAGLQVYLLSGDRPQAAALIAADAGIEHTEGGLMPADKLVRLQGLQAGGAVVAMVGDGINDAPVLAAANVSIAMGSGTQLAHASADMILISSSLEHIATGVGTARKTLRIIRQNLLWALMYNAIALPAAAAGWITPWMSAIGMSASSLLVVANALRLRAGR</sequence>
<evidence type="ECO:0000256" key="7">
    <source>
        <dbReference type="ARBA" id="ARBA00022723"/>
    </source>
</evidence>
<dbReference type="FunFam" id="2.70.150.10:FF:000002">
    <property type="entry name" value="Copper-transporting ATPase 1, putative"/>
    <property type="match status" value="1"/>
</dbReference>
<dbReference type="GO" id="GO:0005886">
    <property type="term" value="C:plasma membrane"/>
    <property type="evidence" value="ECO:0007669"/>
    <property type="project" value="UniProtKB-SubCell"/>
</dbReference>
<dbReference type="NCBIfam" id="TIGR01512">
    <property type="entry name" value="ATPase-IB2_Cd"/>
    <property type="match status" value="1"/>
</dbReference>
<proteinExistence type="inferred from homology"/>
<dbReference type="Pfam" id="PF00403">
    <property type="entry name" value="HMA"/>
    <property type="match status" value="1"/>
</dbReference>
<dbReference type="InterPro" id="IPR006121">
    <property type="entry name" value="HMA_dom"/>
</dbReference>
<comment type="caution">
    <text evidence="17">The sequence shown here is derived from an EMBL/GenBank/DDBJ whole genome shotgun (WGS) entry which is preliminary data.</text>
</comment>
<organism evidence="17 18">
    <name type="scientific">Plasticicumulans acidivorans</name>
    <dbReference type="NCBI Taxonomy" id="886464"/>
    <lineage>
        <taxon>Bacteria</taxon>
        <taxon>Pseudomonadati</taxon>
        <taxon>Pseudomonadota</taxon>
        <taxon>Gammaproteobacteria</taxon>
        <taxon>Candidatus Competibacteraceae</taxon>
        <taxon>Plasticicumulans</taxon>
    </lineage>
</organism>
<dbReference type="InterPro" id="IPR021993">
    <property type="entry name" value="ATPase-cat-bd"/>
</dbReference>
<comment type="similarity">
    <text evidence="2 15">Belongs to the cation transport ATPase (P-type) (TC 3.A.3) family. Type IB subfamily.</text>
</comment>
<dbReference type="AlphaFoldDB" id="A0A317N062"/>
<keyword evidence="3" id="KW-0813">Transport</keyword>
<feature type="transmembrane region" description="Helical" evidence="15">
    <location>
        <begin position="445"/>
        <end position="466"/>
    </location>
</feature>
<feature type="transmembrane region" description="Helical" evidence="15">
    <location>
        <begin position="268"/>
        <end position="286"/>
    </location>
</feature>